<dbReference type="Gene3D" id="2.130.10.10">
    <property type="entry name" value="YVTN repeat-like/Quinoprotein amine dehydrogenase"/>
    <property type="match status" value="1"/>
</dbReference>
<evidence type="ECO:0000256" key="2">
    <source>
        <dbReference type="SAM" id="SignalP"/>
    </source>
</evidence>
<name>A0A7C2P3I6_9PLAN</name>
<protein>
    <recommendedName>
        <fullName evidence="3">SLA1 homology domain-containing protein</fullName>
    </recommendedName>
</protein>
<sequence length="632" mass="68594">MPARSCALVLCVWTGVALTAAAAEFRTWSDSSGEFSLEAELVGVDGDTVTLKDEDGKEYEIPVDKLSAADKKYLADRKKSNPFAPKSTSPFQKKSTTKSGMSKDDDTPAAAPREIDVNWQDAPEVGLVPSGDWAYEVQPSNGPWVNQGSLKTIALPSPPEARAGFKTAALNPVAERIALSYFHDANRGTGTNYVVIGDFKTGKTGAPAKVAGEHFDLKDLHNDGQRVLMVRDVWGFGNHERVEIWKLAGARTERPVSFVPYDGEEGGKRDVTWAKFLGDDRFATLASGQLVVWRLDPVEPLLRFGIDGFCTPAVSPDGRYLAVATNKDVALVDLNAGECAGLLKIPDDGRIAHPRFAFSPDGSKLGLLSWDWLYTWDLKPGQLDRQIFVGSDGMNAPLVWTSNDHVLVGMQNLIDLPNNLKLWQYTSPPGLRLQPLGADGWTVYPIPPMHGRPGAVVAARLPHTAVNDQLKKALADPNLFVLKPGATVKVEANGIADQSQRTKVVAALTEKLEANGCKVSDAAAVALVASIAPGKVEKLRFFGSFQEFDFPSTISKLQLQSGGQTVWEQSWSNTPFVVDRKFEESMEQALERHKGPNYGAFSSVQLPKYLTRTNAQGSAYLGATPITTAGMR</sequence>
<dbReference type="GO" id="GO:0008092">
    <property type="term" value="F:cytoskeletal protein binding"/>
    <property type="evidence" value="ECO:0007669"/>
    <property type="project" value="InterPro"/>
</dbReference>
<gene>
    <name evidence="4" type="ORF">ENQ76_08710</name>
</gene>
<feature type="compositionally biased region" description="Polar residues" evidence="1">
    <location>
        <begin position="86"/>
        <end position="100"/>
    </location>
</feature>
<dbReference type="InterPro" id="IPR015943">
    <property type="entry name" value="WD40/YVTN_repeat-like_dom_sf"/>
</dbReference>
<comment type="caution">
    <text evidence="4">The sequence shown here is derived from an EMBL/GenBank/DDBJ whole genome shotgun (WGS) entry which is preliminary data.</text>
</comment>
<evidence type="ECO:0000313" key="4">
    <source>
        <dbReference type="EMBL" id="HEN15533.1"/>
    </source>
</evidence>
<feature type="signal peptide" evidence="2">
    <location>
        <begin position="1"/>
        <end position="22"/>
    </location>
</feature>
<dbReference type="InterPro" id="IPR007131">
    <property type="entry name" value="SHD1"/>
</dbReference>
<keyword evidence="2" id="KW-0732">Signal</keyword>
<evidence type="ECO:0000259" key="3">
    <source>
        <dbReference type="Pfam" id="PF03983"/>
    </source>
</evidence>
<dbReference type="GO" id="GO:0042802">
    <property type="term" value="F:identical protein binding"/>
    <property type="evidence" value="ECO:0007669"/>
    <property type="project" value="InterPro"/>
</dbReference>
<dbReference type="Pfam" id="PF03983">
    <property type="entry name" value="SHD1"/>
    <property type="match status" value="1"/>
</dbReference>
<feature type="chain" id="PRO_5028458724" description="SLA1 homology domain-containing protein" evidence="2">
    <location>
        <begin position="23"/>
        <end position="632"/>
    </location>
</feature>
<dbReference type="Gene3D" id="2.30.30.700">
    <property type="entry name" value="SLA1 homology domain 1"/>
    <property type="match status" value="1"/>
</dbReference>
<dbReference type="GO" id="GO:0030674">
    <property type="term" value="F:protein-macromolecule adaptor activity"/>
    <property type="evidence" value="ECO:0007669"/>
    <property type="project" value="InterPro"/>
</dbReference>
<dbReference type="SUPFAM" id="SSF82171">
    <property type="entry name" value="DPP6 N-terminal domain-like"/>
    <property type="match status" value="1"/>
</dbReference>
<feature type="region of interest" description="Disordered" evidence="1">
    <location>
        <begin position="77"/>
        <end position="112"/>
    </location>
</feature>
<evidence type="ECO:0000256" key="1">
    <source>
        <dbReference type="SAM" id="MobiDB-lite"/>
    </source>
</evidence>
<accession>A0A7C2P3I6</accession>
<proteinExistence type="predicted"/>
<feature type="domain" description="SLA1 homology" evidence="3">
    <location>
        <begin position="21"/>
        <end position="77"/>
    </location>
</feature>
<reference evidence="4" key="1">
    <citation type="journal article" date="2020" name="mSystems">
        <title>Genome- and Community-Level Interaction Insights into Carbon Utilization and Element Cycling Functions of Hydrothermarchaeota in Hydrothermal Sediment.</title>
        <authorList>
            <person name="Zhou Z."/>
            <person name="Liu Y."/>
            <person name="Xu W."/>
            <person name="Pan J."/>
            <person name="Luo Z.H."/>
            <person name="Li M."/>
        </authorList>
    </citation>
    <scope>NUCLEOTIDE SEQUENCE [LARGE SCALE GENOMIC DNA]</scope>
    <source>
        <strain evidence="4">SpSt-339</strain>
    </source>
</reference>
<organism evidence="4">
    <name type="scientific">Schlesneria paludicola</name>
    <dbReference type="NCBI Taxonomy" id="360056"/>
    <lineage>
        <taxon>Bacteria</taxon>
        <taxon>Pseudomonadati</taxon>
        <taxon>Planctomycetota</taxon>
        <taxon>Planctomycetia</taxon>
        <taxon>Planctomycetales</taxon>
        <taxon>Planctomycetaceae</taxon>
        <taxon>Schlesneria</taxon>
    </lineage>
</organism>
<dbReference type="EMBL" id="DSOK01000248">
    <property type="protein sequence ID" value="HEN15533.1"/>
    <property type="molecule type" value="Genomic_DNA"/>
</dbReference>
<dbReference type="AlphaFoldDB" id="A0A7C2P3I6"/>
<dbReference type="GO" id="GO:0043130">
    <property type="term" value="F:ubiquitin binding"/>
    <property type="evidence" value="ECO:0007669"/>
    <property type="project" value="InterPro"/>
</dbReference>